<feature type="binding site" evidence="7">
    <location>
        <begin position="63"/>
        <end position="72"/>
    </location>
    <ligand>
        <name>substrate</name>
    </ligand>
</feature>
<dbReference type="EMBL" id="CP014525">
    <property type="protein sequence ID" value="AMW34110.1"/>
    <property type="molecule type" value="Genomic_DNA"/>
</dbReference>
<evidence type="ECO:0000256" key="6">
    <source>
        <dbReference type="ARBA" id="ARBA00049157"/>
    </source>
</evidence>
<dbReference type="KEGG" id="hjo:AY555_01790"/>
<dbReference type="SUPFAM" id="SSF51366">
    <property type="entry name" value="Ribulose-phoshate binding barrel"/>
    <property type="match status" value="1"/>
</dbReference>
<dbReference type="InterPro" id="IPR047596">
    <property type="entry name" value="OMPdecase_bac"/>
</dbReference>
<evidence type="ECO:0000256" key="5">
    <source>
        <dbReference type="ARBA" id="ARBA00023239"/>
    </source>
</evidence>
<feature type="binding site" evidence="7 9">
    <location>
        <position position="197"/>
    </location>
    <ligand>
        <name>substrate</name>
    </ligand>
</feature>
<name>A0A143DC55_9PROT</name>
<dbReference type="SMART" id="SM00934">
    <property type="entry name" value="OMPdecase"/>
    <property type="match status" value="1"/>
</dbReference>
<dbReference type="Gene3D" id="3.20.20.70">
    <property type="entry name" value="Aldolase class I"/>
    <property type="match status" value="1"/>
</dbReference>
<evidence type="ECO:0000256" key="2">
    <source>
        <dbReference type="ARBA" id="ARBA00004861"/>
    </source>
</evidence>
<evidence type="ECO:0000256" key="9">
    <source>
        <dbReference type="PIRSR" id="PIRSR614732-2"/>
    </source>
</evidence>
<evidence type="ECO:0000256" key="10">
    <source>
        <dbReference type="RuleBase" id="RU000512"/>
    </source>
</evidence>
<dbReference type="NCBIfam" id="TIGR01740">
    <property type="entry name" value="pyrF"/>
    <property type="match status" value="1"/>
</dbReference>
<dbReference type="OrthoDB" id="9806203at2"/>
<dbReference type="NCBIfam" id="NF001273">
    <property type="entry name" value="PRK00230.1"/>
    <property type="match status" value="1"/>
</dbReference>
<gene>
    <name evidence="7" type="primary">pyrF</name>
    <name evidence="12" type="ORF">AY555_01790</name>
</gene>
<dbReference type="STRING" id="1549855.AY555_01790"/>
<keyword evidence="3 7" id="KW-0210">Decarboxylase</keyword>
<dbReference type="UniPathway" id="UPA00070">
    <property type="reaction ID" value="UER00120"/>
</dbReference>
<evidence type="ECO:0000259" key="11">
    <source>
        <dbReference type="SMART" id="SM00934"/>
    </source>
</evidence>
<comment type="similarity">
    <text evidence="7">Belongs to the OMP decarboxylase family. Type 1 subfamily.</text>
</comment>
<dbReference type="CDD" id="cd04725">
    <property type="entry name" value="OMP_decarboxylase_like"/>
    <property type="match status" value="1"/>
</dbReference>
<dbReference type="InterPro" id="IPR001754">
    <property type="entry name" value="OMPdeCOase_dom"/>
</dbReference>
<evidence type="ECO:0000256" key="8">
    <source>
        <dbReference type="PIRSR" id="PIRSR614732-1"/>
    </source>
</evidence>
<feature type="binding site" evidence="7 9">
    <location>
        <position position="188"/>
    </location>
    <ligand>
        <name>substrate</name>
    </ligand>
</feature>
<feature type="domain" description="Orotidine 5'-phosphate decarboxylase" evidence="11">
    <location>
        <begin position="6"/>
        <end position="233"/>
    </location>
</feature>
<dbReference type="GO" id="GO:0005829">
    <property type="term" value="C:cytosol"/>
    <property type="evidence" value="ECO:0007669"/>
    <property type="project" value="TreeGrafter"/>
</dbReference>
<dbReference type="GO" id="GO:0006207">
    <property type="term" value="P:'de novo' pyrimidine nucleobase biosynthetic process"/>
    <property type="evidence" value="ECO:0007669"/>
    <property type="project" value="InterPro"/>
</dbReference>
<evidence type="ECO:0000256" key="4">
    <source>
        <dbReference type="ARBA" id="ARBA00022975"/>
    </source>
</evidence>
<feature type="active site" description="For OMPdecase activity" evidence="8">
    <location>
        <position position="68"/>
    </location>
</feature>
<dbReference type="Pfam" id="PF00215">
    <property type="entry name" value="OMPdecase"/>
    <property type="match status" value="1"/>
</dbReference>
<keyword evidence="5 7" id="KW-0456">Lyase</keyword>
<comment type="subunit">
    <text evidence="7">Homodimer.</text>
</comment>
<dbReference type="EC" id="4.1.1.23" evidence="7"/>
<evidence type="ECO:0000313" key="12">
    <source>
        <dbReference type="EMBL" id="AMW34110.1"/>
    </source>
</evidence>
<proteinExistence type="inferred from homology"/>
<evidence type="ECO:0000256" key="7">
    <source>
        <dbReference type="HAMAP-Rule" id="MF_01200"/>
    </source>
</evidence>
<dbReference type="Proteomes" id="UP000076066">
    <property type="component" value="Chromosome"/>
</dbReference>
<comment type="function">
    <text evidence="1 7">Catalyzes the decarboxylation of orotidine 5'-monophosphate (OMP) to uridine 5'-monophosphate (UMP).</text>
</comment>
<keyword evidence="13" id="KW-1185">Reference proteome</keyword>
<feature type="active site" description="For OMPdecase activity" evidence="8">
    <location>
        <position position="65"/>
    </location>
</feature>
<dbReference type="InterPro" id="IPR011060">
    <property type="entry name" value="RibuloseP-bd_barrel"/>
</dbReference>
<dbReference type="InterPro" id="IPR018089">
    <property type="entry name" value="OMPdecase_AS"/>
</dbReference>
<comment type="pathway">
    <text evidence="2 7 10">Pyrimidine metabolism; UMP biosynthesis via de novo pathway; UMP from orotate: step 2/2.</text>
</comment>
<comment type="catalytic activity">
    <reaction evidence="6 7 10">
        <text>orotidine 5'-phosphate + H(+) = UMP + CO2</text>
        <dbReference type="Rhea" id="RHEA:11596"/>
        <dbReference type="ChEBI" id="CHEBI:15378"/>
        <dbReference type="ChEBI" id="CHEBI:16526"/>
        <dbReference type="ChEBI" id="CHEBI:57538"/>
        <dbReference type="ChEBI" id="CHEBI:57865"/>
        <dbReference type="EC" id="4.1.1.23"/>
    </reaction>
</comment>
<evidence type="ECO:0000256" key="1">
    <source>
        <dbReference type="ARBA" id="ARBA00002356"/>
    </source>
</evidence>
<feature type="binding site" evidence="7 9">
    <location>
        <position position="218"/>
    </location>
    <ligand>
        <name>substrate</name>
    </ligand>
</feature>
<dbReference type="InterPro" id="IPR014732">
    <property type="entry name" value="OMPdecase"/>
</dbReference>
<evidence type="ECO:0000256" key="3">
    <source>
        <dbReference type="ARBA" id="ARBA00022793"/>
    </source>
</evidence>
<dbReference type="GO" id="GO:0004590">
    <property type="term" value="F:orotidine-5'-phosphate decarboxylase activity"/>
    <property type="evidence" value="ECO:0007669"/>
    <property type="project" value="UniProtKB-UniRule"/>
</dbReference>
<feature type="binding site" evidence="7 9">
    <location>
        <position position="34"/>
    </location>
    <ligand>
        <name>substrate</name>
    </ligand>
</feature>
<dbReference type="PANTHER" id="PTHR32119:SF2">
    <property type="entry name" value="OROTIDINE 5'-PHOSPHATE DECARBOXYLASE"/>
    <property type="match status" value="1"/>
</dbReference>
<protein>
    <recommendedName>
        <fullName evidence="7">Orotidine 5'-phosphate decarboxylase</fullName>
        <ecNumber evidence="7">4.1.1.23</ecNumber>
    </recommendedName>
    <alternativeName>
        <fullName evidence="7">OMP decarboxylase</fullName>
        <shortName evidence="7">OMPDCase</shortName>
        <shortName evidence="7">OMPdecase</shortName>
    </alternativeName>
</protein>
<sequence>MFPANQLFVALDTVDHARATQLASAVKGLAGGIKLGLEYYSAHGPDGVRSVQEVSGGLPLFLDLKFHDIPNTVAGAVRAACQLSPFCMTLHAGGGRDMMRAAVDAVHEEAGRRGIVRPRLFAVTVLTSMNAADLAEVGLLRVPLDQVRHLVSLARDCLMDGVVCSAYEADLVRSACGPDFTIVVPGIRPLWAGSGDQKRVATPAEAREAGADYLVVGRPVTTAQDPSQAVRRILEELSDPALSQQGDYV</sequence>
<feature type="binding site" evidence="7 9">
    <location>
        <position position="12"/>
    </location>
    <ligand>
        <name>substrate</name>
    </ligand>
</feature>
<reference evidence="12 13" key="1">
    <citation type="submission" date="2016-02" db="EMBL/GenBank/DDBJ databases">
        <title>Complete Genome of H5569, the type strain of the newly described species Haematospirillium jordaniae.</title>
        <authorList>
            <person name="Nicholson A.C."/>
            <person name="Humrighouse B.W."/>
            <person name="Loparov V."/>
            <person name="McQuiston J.R."/>
        </authorList>
    </citation>
    <scope>NUCLEOTIDE SEQUENCE [LARGE SCALE GENOMIC DNA]</scope>
    <source>
        <strain evidence="12 13">H5569</strain>
    </source>
</reference>
<evidence type="ECO:0000313" key="13">
    <source>
        <dbReference type="Proteomes" id="UP000076066"/>
    </source>
</evidence>
<dbReference type="HAMAP" id="MF_01200_B">
    <property type="entry name" value="OMPdecase_type1_B"/>
    <property type="match status" value="1"/>
</dbReference>
<dbReference type="GO" id="GO:0044205">
    <property type="term" value="P:'de novo' UMP biosynthetic process"/>
    <property type="evidence" value="ECO:0007669"/>
    <property type="project" value="UniProtKB-UniRule"/>
</dbReference>
<feature type="active site" description="Proton donor" evidence="7">
    <location>
        <position position="65"/>
    </location>
</feature>
<dbReference type="PANTHER" id="PTHR32119">
    <property type="entry name" value="OROTIDINE 5'-PHOSPHATE DECARBOXYLASE"/>
    <property type="match status" value="1"/>
</dbReference>
<dbReference type="InterPro" id="IPR013785">
    <property type="entry name" value="Aldolase_TIM"/>
</dbReference>
<dbReference type="AlphaFoldDB" id="A0A143DC55"/>
<feature type="binding site" evidence="7 9">
    <location>
        <position position="217"/>
    </location>
    <ligand>
        <name>substrate</name>
    </ligand>
</feature>
<organism evidence="12 13">
    <name type="scientific">Haematospirillum jordaniae</name>
    <dbReference type="NCBI Taxonomy" id="1549855"/>
    <lineage>
        <taxon>Bacteria</taxon>
        <taxon>Pseudomonadati</taxon>
        <taxon>Pseudomonadota</taxon>
        <taxon>Alphaproteobacteria</taxon>
        <taxon>Rhodospirillales</taxon>
        <taxon>Novispirillaceae</taxon>
        <taxon>Haematospirillum</taxon>
    </lineage>
</organism>
<dbReference type="PROSITE" id="PS00156">
    <property type="entry name" value="OMPDECASE"/>
    <property type="match status" value="1"/>
</dbReference>
<keyword evidence="4 7" id="KW-0665">Pyrimidine biosynthesis</keyword>
<feature type="binding site" evidence="7 9">
    <location>
        <position position="127"/>
    </location>
    <ligand>
        <name>substrate</name>
    </ligand>
</feature>
<feature type="active site" description="For OMPdecase activity" evidence="8">
    <location>
        <position position="63"/>
    </location>
</feature>
<accession>A0A143DC55</accession>